<reference evidence="1 2" key="1">
    <citation type="submission" date="2009-02" db="EMBL/GenBank/DDBJ databases">
        <title>The Genome Sequence of Fusobacterium sp. 3_1_5R.</title>
        <authorList>
            <consortium name="The Broad Institute Genome Sequencing Platform"/>
            <person name="Ward D."/>
            <person name="Young S.K."/>
            <person name="Kodira C.D."/>
            <person name="Zeng Q."/>
            <person name="Koehrsen M."/>
            <person name="Alvarado L."/>
            <person name="Berlin A."/>
            <person name="Borenstein D."/>
            <person name="Chen Z."/>
            <person name="Engels R."/>
            <person name="Freedman E."/>
            <person name="Gellesch M."/>
            <person name="Goldberg J."/>
            <person name="Griggs A."/>
            <person name="Gujja S."/>
            <person name="Heiman D."/>
            <person name="Hepburn T."/>
            <person name="Howarth C."/>
            <person name="Jen D."/>
            <person name="Larson L."/>
            <person name="Lewis B."/>
            <person name="Mehta T."/>
            <person name="Park D."/>
            <person name="Pearson M."/>
            <person name="Roberts A."/>
            <person name="Saif S."/>
            <person name="Shea T."/>
            <person name="Shenoy N."/>
            <person name="Sisk P."/>
            <person name="Stolte C."/>
            <person name="Sykes S."/>
            <person name="Walk T."/>
            <person name="White J."/>
            <person name="Yandava C."/>
            <person name="Allen-Vercoe E."/>
            <person name="Strauss J."/>
            <person name="Ambrose C."/>
            <person name="Lander E."/>
            <person name="Nusbaum C."/>
            <person name="Galagan J."/>
            <person name="Birren B."/>
        </authorList>
    </citation>
    <scope>NUCLEOTIDE SEQUENCE [LARGE SCALE GENOMIC DNA]</scope>
    <source>
        <strain evidence="1 2">3_1_5R</strain>
    </source>
</reference>
<dbReference type="AlphaFoldDB" id="E5BER4"/>
<dbReference type="RefSeq" id="WP_008800674.1">
    <property type="nucleotide sequence ID" value="NZ_GG657971.1"/>
</dbReference>
<gene>
    <name evidence="1" type="ORF">FSBG_00092</name>
</gene>
<sequence length="134" mass="15778">MINIEKYIHKTIGGNEYIQSFSDISSEIYKIFQDNMHFGIVDLEKIHNSLYDIYAVVEENKIKVISKESEEKISESIMEFVEDDLSKLTTTIFPTAFMLKLDETEPENLRIFFENLGTLNHYVGFWLLEQKVRN</sequence>
<proteinExistence type="predicted"/>
<dbReference type="BioCyc" id="FSP469605-HMP:GTSP-93-MONOMER"/>
<evidence type="ECO:0000313" key="1">
    <source>
        <dbReference type="EMBL" id="EFS20595.1"/>
    </source>
</evidence>
<dbReference type="Proteomes" id="UP000002975">
    <property type="component" value="Unassembled WGS sequence"/>
</dbReference>
<protein>
    <submittedName>
        <fullName evidence="1">Uncharacterized protein</fullName>
    </submittedName>
</protein>
<organism evidence="1 2">
    <name type="scientific">Fusobacterium gonidiaformans 3-1-5R</name>
    <dbReference type="NCBI Taxonomy" id="469605"/>
    <lineage>
        <taxon>Bacteria</taxon>
        <taxon>Fusobacteriati</taxon>
        <taxon>Fusobacteriota</taxon>
        <taxon>Fusobacteriia</taxon>
        <taxon>Fusobacteriales</taxon>
        <taxon>Fusobacteriaceae</taxon>
        <taxon>Fusobacterium</taxon>
    </lineage>
</organism>
<keyword evidence="2" id="KW-1185">Reference proteome</keyword>
<name>E5BER4_9FUSO</name>
<dbReference type="EMBL" id="GG657971">
    <property type="protein sequence ID" value="EFS20595.1"/>
    <property type="molecule type" value="Genomic_DNA"/>
</dbReference>
<dbReference type="HOGENOM" id="CLU_156486_0_0_0"/>
<accession>E5BER4</accession>
<evidence type="ECO:0000313" key="2">
    <source>
        <dbReference type="Proteomes" id="UP000002975"/>
    </source>
</evidence>